<evidence type="ECO:0000256" key="3">
    <source>
        <dbReference type="ARBA" id="ARBA00023163"/>
    </source>
</evidence>
<evidence type="ECO:0000256" key="1">
    <source>
        <dbReference type="ARBA" id="ARBA00023015"/>
    </source>
</evidence>
<evidence type="ECO:0000256" key="2">
    <source>
        <dbReference type="ARBA" id="ARBA00023125"/>
    </source>
</evidence>
<evidence type="ECO:0000313" key="7">
    <source>
        <dbReference type="EMBL" id="KAK7374563.1"/>
    </source>
</evidence>
<reference evidence="7 8" key="1">
    <citation type="submission" date="2024-01" db="EMBL/GenBank/DDBJ databases">
        <title>The genomes of 5 underutilized Papilionoideae crops provide insights into root nodulation and disease resistanc.</title>
        <authorList>
            <person name="Jiang F."/>
        </authorList>
    </citation>
    <scope>NUCLEOTIDE SEQUENCE [LARGE SCALE GENOMIC DNA]</scope>
    <source>
        <strain evidence="7">JINMINGXINNONG_FW02</strain>
        <tissue evidence="7">Leaves</tissue>
    </source>
</reference>
<organism evidence="7 8">
    <name type="scientific">Phaseolus coccineus</name>
    <name type="common">Scarlet runner bean</name>
    <name type="synonym">Phaseolus multiflorus</name>
    <dbReference type="NCBI Taxonomy" id="3886"/>
    <lineage>
        <taxon>Eukaryota</taxon>
        <taxon>Viridiplantae</taxon>
        <taxon>Streptophyta</taxon>
        <taxon>Embryophyta</taxon>
        <taxon>Tracheophyta</taxon>
        <taxon>Spermatophyta</taxon>
        <taxon>Magnoliopsida</taxon>
        <taxon>eudicotyledons</taxon>
        <taxon>Gunneridae</taxon>
        <taxon>Pentapetalae</taxon>
        <taxon>rosids</taxon>
        <taxon>fabids</taxon>
        <taxon>Fabales</taxon>
        <taxon>Fabaceae</taxon>
        <taxon>Papilionoideae</taxon>
        <taxon>50 kb inversion clade</taxon>
        <taxon>NPAAA clade</taxon>
        <taxon>indigoferoid/millettioid clade</taxon>
        <taxon>Phaseoleae</taxon>
        <taxon>Phaseolus</taxon>
    </lineage>
</organism>
<dbReference type="Pfam" id="PF02365">
    <property type="entry name" value="NAM"/>
    <property type="match status" value="1"/>
</dbReference>
<name>A0AAN9NPQ9_PHACN</name>
<keyword evidence="4" id="KW-0539">Nucleus</keyword>
<evidence type="ECO:0000256" key="4">
    <source>
        <dbReference type="ARBA" id="ARBA00023242"/>
    </source>
</evidence>
<accession>A0AAN9NPQ9</accession>
<dbReference type="AlphaFoldDB" id="A0AAN9NPQ9"/>
<dbReference type="InterPro" id="IPR003441">
    <property type="entry name" value="NAC-dom"/>
</dbReference>
<dbReference type="Proteomes" id="UP001374584">
    <property type="component" value="Unassembled WGS sequence"/>
</dbReference>
<dbReference type="PANTHER" id="PTHR31744:SF219">
    <property type="entry name" value="NAC DOMAIN-CONTAINING PROTEIN 4"/>
    <property type="match status" value="1"/>
</dbReference>
<feature type="domain" description="NAC" evidence="6">
    <location>
        <begin position="76"/>
        <end position="223"/>
    </location>
</feature>
<gene>
    <name evidence="7" type="ORF">VNO80_07994</name>
</gene>
<feature type="compositionally biased region" description="Low complexity" evidence="5">
    <location>
        <begin position="240"/>
        <end position="249"/>
    </location>
</feature>
<keyword evidence="1" id="KW-0805">Transcription regulation</keyword>
<protein>
    <recommendedName>
        <fullName evidence="6">NAC domain-containing protein</fullName>
    </recommendedName>
</protein>
<keyword evidence="8" id="KW-1185">Reference proteome</keyword>
<dbReference type="FunFam" id="2.170.150.80:FF:000006">
    <property type="entry name" value="NAC domain-containing protein 100-like"/>
    <property type="match status" value="1"/>
</dbReference>
<feature type="region of interest" description="Disordered" evidence="5">
    <location>
        <begin position="232"/>
        <end position="266"/>
    </location>
</feature>
<dbReference type="GO" id="GO:0000976">
    <property type="term" value="F:transcription cis-regulatory region binding"/>
    <property type="evidence" value="ECO:0007669"/>
    <property type="project" value="UniProtKB-ARBA"/>
</dbReference>
<keyword evidence="3" id="KW-0804">Transcription</keyword>
<evidence type="ECO:0000259" key="6">
    <source>
        <dbReference type="PROSITE" id="PS51005"/>
    </source>
</evidence>
<dbReference type="PROSITE" id="PS51005">
    <property type="entry name" value="NAC"/>
    <property type="match status" value="1"/>
</dbReference>
<sequence length="415" mass="46358">MSSRALHGVLSNHRKGNSTQLVRKFVTPQNPKPLLFSVLATKTLVLPSLTDWGFWCGIGSMENVCKTSKENQQLKLPTGFRFHPTDEELIKHYLTKKVVDNCFCAVAIGEADLNKCEPWNLPGLAKMGETEWYYFCVRDKKYPTGLRANRATDAGYWKATGKDREIIAENALIGMKKTLVFYKGRAPRGEKTNWVMHEYRLEGKQNQNKSAKSEWVVCRVFEKGPCGKKSHVPNFGRFNSSGNESSSPSAQLPPLMDSPPDNSETITTAGELSQVTSCGPNQTMDRNTHDDIVHSLETPVLDFSSSATPYDVFPLGKATLSAINQPTQIAHQIGDSQCPDYCYMPQEQSLRMLMGNHESSAKQIQKAEFSEGRDFGADDISSVLYNSDMIQKMFENQEHSSASAGHVATDCMWNY</sequence>
<keyword evidence="2" id="KW-0238">DNA-binding</keyword>
<evidence type="ECO:0000256" key="5">
    <source>
        <dbReference type="SAM" id="MobiDB-lite"/>
    </source>
</evidence>
<dbReference type="Gene3D" id="2.170.150.80">
    <property type="entry name" value="NAC domain"/>
    <property type="match status" value="1"/>
</dbReference>
<evidence type="ECO:0000313" key="8">
    <source>
        <dbReference type="Proteomes" id="UP001374584"/>
    </source>
</evidence>
<comment type="caution">
    <text evidence="7">The sequence shown here is derived from an EMBL/GenBank/DDBJ whole genome shotgun (WGS) entry which is preliminary data.</text>
</comment>
<dbReference type="PANTHER" id="PTHR31744">
    <property type="entry name" value="PROTEIN CUP-SHAPED COTYLEDON 2-RELATED"/>
    <property type="match status" value="1"/>
</dbReference>
<dbReference type="InterPro" id="IPR036093">
    <property type="entry name" value="NAC_dom_sf"/>
</dbReference>
<proteinExistence type="predicted"/>
<dbReference type="SUPFAM" id="SSF101941">
    <property type="entry name" value="NAC domain"/>
    <property type="match status" value="1"/>
</dbReference>
<dbReference type="GO" id="GO:0006355">
    <property type="term" value="P:regulation of DNA-templated transcription"/>
    <property type="evidence" value="ECO:0007669"/>
    <property type="project" value="InterPro"/>
</dbReference>
<dbReference type="EMBL" id="JAYMYR010000003">
    <property type="protein sequence ID" value="KAK7374563.1"/>
    <property type="molecule type" value="Genomic_DNA"/>
</dbReference>